<sequence>MDVFEDRLKLEGEYPLEVSLLDSLPTHGQLALSDNGNENFLKTSLIWHDPVEIDELDNIGLELKRQDLKISLLLDMVGELLVKQVQLPPVLGLTMNVSGMEYEGPESKYKIGNSVQVTLYIAPSFPRALKLFGEIVHSSNSKRIAIKFVGIGTGVKDRLEKIIFQNHRRTIALEHASEENREPESSS</sequence>
<evidence type="ECO:0000259" key="1">
    <source>
        <dbReference type="Pfam" id="PF16823"/>
    </source>
</evidence>
<dbReference type="Proteomes" id="UP000218327">
    <property type="component" value="Unassembled WGS sequence"/>
</dbReference>
<evidence type="ECO:0000313" key="2">
    <source>
        <dbReference type="EMBL" id="PCJ26651.1"/>
    </source>
</evidence>
<proteinExistence type="predicted"/>
<dbReference type="AlphaFoldDB" id="A0A2A5B5Q6"/>
<feature type="domain" description="Cyclic di-GMP receptor atypical PilZ" evidence="1">
    <location>
        <begin position="57"/>
        <end position="172"/>
    </location>
</feature>
<dbReference type="InterPro" id="IPR031800">
    <property type="entry name" value="PilZ_atypical"/>
</dbReference>
<evidence type="ECO:0000313" key="3">
    <source>
        <dbReference type="Proteomes" id="UP000218327"/>
    </source>
</evidence>
<dbReference type="EMBL" id="NVVJ01000010">
    <property type="protein sequence ID" value="PCJ26651.1"/>
    <property type="molecule type" value="Genomic_DNA"/>
</dbReference>
<gene>
    <name evidence="2" type="ORF">COA96_04850</name>
</gene>
<accession>A0A2A5B5Q6</accession>
<comment type="caution">
    <text evidence="2">The sequence shown here is derived from an EMBL/GenBank/DDBJ whole genome shotgun (WGS) entry which is preliminary data.</text>
</comment>
<dbReference type="Pfam" id="PF16823">
    <property type="entry name" value="tPilZ"/>
    <property type="match status" value="1"/>
</dbReference>
<reference evidence="3" key="1">
    <citation type="submission" date="2017-08" db="EMBL/GenBank/DDBJ databases">
        <title>A dynamic microbial community with high functional redundancy inhabits the cold, oxic subseafloor aquifer.</title>
        <authorList>
            <person name="Tully B.J."/>
            <person name="Wheat C.G."/>
            <person name="Glazer B.T."/>
            <person name="Huber J.A."/>
        </authorList>
    </citation>
    <scope>NUCLEOTIDE SEQUENCE [LARGE SCALE GENOMIC DNA]</scope>
</reference>
<protein>
    <recommendedName>
        <fullName evidence="1">Cyclic di-GMP receptor atypical PilZ domain-containing protein</fullName>
    </recommendedName>
</protein>
<name>A0A2A5B5Q6_9GAMM</name>
<organism evidence="2 3">
    <name type="scientific">SAR86 cluster bacterium</name>
    <dbReference type="NCBI Taxonomy" id="2030880"/>
    <lineage>
        <taxon>Bacteria</taxon>
        <taxon>Pseudomonadati</taxon>
        <taxon>Pseudomonadota</taxon>
        <taxon>Gammaproteobacteria</taxon>
        <taxon>SAR86 cluster</taxon>
    </lineage>
</organism>